<dbReference type="GO" id="GO:0005789">
    <property type="term" value="C:endoplasmic reticulum membrane"/>
    <property type="evidence" value="ECO:0007669"/>
    <property type="project" value="TreeGrafter"/>
</dbReference>
<dbReference type="OrthoDB" id="10267115at2759"/>
<evidence type="ECO:0000256" key="4">
    <source>
        <dbReference type="ARBA" id="ARBA00022824"/>
    </source>
</evidence>
<dbReference type="AlphaFoldDB" id="A0A9W7ZSL1"/>
<evidence type="ECO:0000256" key="5">
    <source>
        <dbReference type="ARBA" id="ARBA00022857"/>
    </source>
</evidence>
<evidence type="ECO:0000313" key="12">
    <source>
        <dbReference type="EMBL" id="KAJ1912018.1"/>
    </source>
</evidence>
<gene>
    <name evidence="12" type="primary">TSC10</name>
    <name evidence="12" type="ORF">H4219_005756</name>
</gene>
<organism evidence="12 13">
    <name type="scientific">Mycoemilia scoparia</name>
    <dbReference type="NCBI Taxonomy" id="417184"/>
    <lineage>
        <taxon>Eukaryota</taxon>
        <taxon>Fungi</taxon>
        <taxon>Fungi incertae sedis</taxon>
        <taxon>Zoopagomycota</taxon>
        <taxon>Kickxellomycotina</taxon>
        <taxon>Kickxellomycetes</taxon>
        <taxon>Kickxellales</taxon>
        <taxon>Kickxellaceae</taxon>
        <taxon>Mycoemilia</taxon>
    </lineage>
</organism>
<comment type="pathway">
    <text evidence="2">Lipid metabolism; sphingolipid metabolism.</text>
</comment>
<comment type="function">
    <text evidence="10">Catalyzes the reduction of 3'-oxosphinganine (3-ketodihydrosphingosine/KDS) to sphinganine (dihydrosphingosine/DHS), the second step of de novo sphingolipid biosynthesis.</text>
</comment>
<dbReference type="Proteomes" id="UP001150538">
    <property type="component" value="Unassembled WGS sequence"/>
</dbReference>
<dbReference type="CDD" id="cd08939">
    <property type="entry name" value="KDSR-like_SDR_c"/>
    <property type="match status" value="1"/>
</dbReference>
<keyword evidence="7" id="KW-0560">Oxidoreductase</keyword>
<evidence type="ECO:0000256" key="7">
    <source>
        <dbReference type="ARBA" id="ARBA00023002"/>
    </source>
</evidence>
<evidence type="ECO:0000256" key="3">
    <source>
        <dbReference type="ARBA" id="ARBA00004991"/>
    </source>
</evidence>
<protein>
    <recommendedName>
        <fullName evidence="9">3-dehydrosphinganine reductase</fullName>
        <ecNumber evidence="9">1.1.1.102</ecNumber>
    </recommendedName>
</protein>
<comment type="pathway">
    <text evidence="3">Sphingolipid metabolism.</text>
</comment>
<dbReference type="GO" id="GO:0030148">
    <property type="term" value="P:sphingolipid biosynthetic process"/>
    <property type="evidence" value="ECO:0007669"/>
    <property type="project" value="InterPro"/>
</dbReference>
<comment type="caution">
    <text evidence="12">The sequence shown here is derived from an EMBL/GenBank/DDBJ whole genome shotgun (WGS) entry which is preliminary data.</text>
</comment>
<evidence type="ECO:0000256" key="11">
    <source>
        <dbReference type="ARBA" id="ARBA00048930"/>
    </source>
</evidence>
<dbReference type="SUPFAM" id="SSF51735">
    <property type="entry name" value="NAD(P)-binding Rossmann-fold domains"/>
    <property type="match status" value="1"/>
</dbReference>
<dbReference type="Pfam" id="PF00106">
    <property type="entry name" value="adh_short"/>
    <property type="match status" value="1"/>
</dbReference>
<dbReference type="EC" id="1.1.1.102" evidence="9"/>
<reference evidence="12" key="1">
    <citation type="submission" date="2022-07" db="EMBL/GenBank/DDBJ databases">
        <title>Phylogenomic reconstructions and comparative analyses of Kickxellomycotina fungi.</title>
        <authorList>
            <person name="Reynolds N.K."/>
            <person name="Stajich J.E."/>
            <person name="Barry K."/>
            <person name="Grigoriev I.V."/>
            <person name="Crous P."/>
            <person name="Smith M.E."/>
        </authorList>
    </citation>
    <scope>NUCLEOTIDE SEQUENCE</scope>
    <source>
        <strain evidence="12">NBRC 100468</strain>
    </source>
</reference>
<keyword evidence="8" id="KW-0443">Lipid metabolism</keyword>
<comment type="subcellular location">
    <subcellularLocation>
        <location evidence="1">Endoplasmic reticulum</location>
    </subcellularLocation>
</comment>
<dbReference type="InterPro" id="IPR036291">
    <property type="entry name" value="NAD(P)-bd_dom_sf"/>
</dbReference>
<name>A0A9W7ZSL1_9FUNG</name>
<evidence type="ECO:0000256" key="6">
    <source>
        <dbReference type="ARBA" id="ARBA00022919"/>
    </source>
</evidence>
<dbReference type="PANTHER" id="PTHR43550">
    <property type="entry name" value="3-KETODIHYDROSPHINGOSINE REDUCTASE"/>
    <property type="match status" value="1"/>
</dbReference>
<dbReference type="Gene3D" id="3.40.50.720">
    <property type="entry name" value="NAD(P)-binding Rossmann-like Domain"/>
    <property type="match status" value="1"/>
</dbReference>
<evidence type="ECO:0000256" key="2">
    <source>
        <dbReference type="ARBA" id="ARBA00004760"/>
    </source>
</evidence>
<evidence type="ECO:0000256" key="10">
    <source>
        <dbReference type="ARBA" id="ARBA00044737"/>
    </source>
</evidence>
<sequence>MLLVKRGANVTIVARNETKLKEAAEEIRAFQVSRDQKVIYISADCASPSGTKEAIKKASDEHNGQIPYHVFLCAGQSLPGMFIEQDPSVFERNMNINYLGSVYTAHESARLMAENGVHGSITFVSSVLGFFGLVGYSQYVPTKYAIRGLADSLRNELKAYGINVHCYFPATILTPGYDEENKTKPNITKEIEGTDEGQTPEVCAQKMLDGLDRGEYFIASDPLGWIFRSSCSGLAPGNNIISDTILSLVGWVALPIWRTYADYLVKASSKQNNKTKTH</sequence>
<dbReference type="EMBL" id="JANBPU010000386">
    <property type="protein sequence ID" value="KAJ1912018.1"/>
    <property type="molecule type" value="Genomic_DNA"/>
</dbReference>
<dbReference type="InterPro" id="IPR045022">
    <property type="entry name" value="KDSR-like"/>
</dbReference>
<proteinExistence type="predicted"/>
<evidence type="ECO:0000256" key="1">
    <source>
        <dbReference type="ARBA" id="ARBA00004240"/>
    </source>
</evidence>
<evidence type="ECO:0000256" key="8">
    <source>
        <dbReference type="ARBA" id="ARBA00023098"/>
    </source>
</evidence>
<keyword evidence="13" id="KW-1185">Reference proteome</keyword>
<dbReference type="GO" id="GO:0006666">
    <property type="term" value="P:3-keto-sphinganine metabolic process"/>
    <property type="evidence" value="ECO:0007669"/>
    <property type="project" value="InterPro"/>
</dbReference>
<dbReference type="GO" id="GO:0047560">
    <property type="term" value="F:3-dehydrosphinganine reductase activity"/>
    <property type="evidence" value="ECO:0007669"/>
    <property type="project" value="UniProtKB-EC"/>
</dbReference>
<keyword evidence="5" id="KW-0521">NADP</keyword>
<dbReference type="FunFam" id="3.40.50.720:FF:000468">
    <property type="entry name" value="Short-chain dehydrogenase, putative"/>
    <property type="match status" value="1"/>
</dbReference>
<evidence type="ECO:0000313" key="13">
    <source>
        <dbReference type="Proteomes" id="UP001150538"/>
    </source>
</evidence>
<comment type="catalytic activity">
    <reaction evidence="11">
        <text>sphinganine + NADP(+) = 3-oxosphinganine + NADPH + H(+)</text>
        <dbReference type="Rhea" id="RHEA:22640"/>
        <dbReference type="ChEBI" id="CHEBI:15378"/>
        <dbReference type="ChEBI" id="CHEBI:57783"/>
        <dbReference type="ChEBI" id="CHEBI:57817"/>
        <dbReference type="ChEBI" id="CHEBI:58299"/>
        <dbReference type="ChEBI" id="CHEBI:58349"/>
        <dbReference type="EC" id="1.1.1.102"/>
    </reaction>
    <physiologicalReaction direction="right-to-left" evidence="11">
        <dbReference type="Rhea" id="RHEA:22642"/>
    </physiologicalReaction>
</comment>
<evidence type="ECO:0000256" key="9">
    <source>
        <dbReference type="ARBA" id="ARBA00026112"/>
    </source>
</evidence>
<keyword evidence="6" id="KW-0746">Sphingolipid metabolism</keyword>
<keyword evidence="4" id="KW-0256">Endoplasmic reticulum</keyword>
<dbReference type="PANTHER" id="PTHR43550:SF3">
    <property type="entry name" value="3-KETODIHYDROSPHINGOSINE REDUCTASE"/>
    <property type="match status" value="1"/>
</dbReference>
<accession>A0A9W7ZSL1</accession>
<dbReference type="InterPro" id="IPR002347">
    <property type="entry name" value="SDR_fam"/>
</dbReference>